<keyword evidence="1" id="KW-1133">Transmembrane helix</keyword>
<reference evidence="3" key="1">
    <citation type="journal article" date="2019" name="Int. J. Syst. Evol. Microbiol.">
        <title>The Global Catalogue of Microorganisms (GCM) 10K type strain sequencing project: providing services to taxonomists for standard genome sequencing and annotation.</title>
        <authorList>
            <consortium name="The Broad Institute Genomics Platform"/>
            <consortium name="The Broad Institute Genome Sequencing Center for Infectious Disease"/>
            <person name="Wu L."/>
            <person name="Ma J."/>
        </authorList>
    </citation>
    <scope>NUCLEOTIDE SEQUENCE [LARGE SCALE GENOMIC DNA]</scope>
    <source>
        <strain evidence="3">CGMCC 1.12966</strain>
    </source>
</reference>
<evidence type="ECO:0000313" key="3">
    <source>
        <dbReference type="Proteomes" id="UP000620550"/>
    </source>
</evidence>
<name>A0ABQ3HYB8_9SPHI</name>
<feature type="transmembrane region" description="Helical" evidence="1">
    <location>
        <begin position="107"/>
        <end position="125"/>
    </location>
</feature>
<keyword evidence="3" id="KW-1185">Reference proteome</keyword>
<feature type="transmembrane region" description="Helical" evidence="1">
    <location>
        <begin position="12"/>
        <end position="37"/>
    </location>
</feature>
<protein>
    <recommendedName>
        <fullName evidence="4">DUF2975 domain-containing protein</fullName>
    </recommendedName>
</protein>
<feature type="transmembrane region" description="Helical" evidence="1">
    <location>
        <begin position="62"/>
        <end position="87"/>
    </location>
</feature>
<feature type="transmembrane region" description="Helical" evidence="1">
    <location>
        <begin position="145"/>
        <end position="162"/>
    </location>
</feature>
<evidence type="ECO:0008006" key="4">
    <source>
        <dbReference type="Google" id="ProtNLM"/>
    </source>
</evidence>
<dbReference type="InterPro" id="IPR021354">
    <property type="entry name" value="DUF2975"/>
</dbReference>
<accession>A0ABQ3HYB8</accession>
<dbReference type="Pfam" id="PF11188">
    <property type="entry name" value="DUF2975"/>
    <property type="match status" value="1"/>
</dbReference>
<evidence type="ECO:0000313" key="2">
    <source>
        <dbReference type="EMBL" id="GHE36635.1"/>
    </source>
</evidence>
<keyword evidence="1" id="KW-0472">Membrane</keyword>
<dbReference type="Proteomes" id="UP000620550">
    <property type="component" value="Unassembled WGS sequence"/>
</dbReference>
<dbReference type="EMBL" id="BNAF01000007">
    <property type="protein sequence ID" value="GHE36635.1"/>
    <property type="molecule type" value="Genomic_DNA"/>
</dbReference>
<dbReference type="RefSeq" id="WP_189626500.1">
    <property type="nucleotide sequence ID" value="NZ_BNAF01000007.1"/>
</dbReference>
<proteinExistence type="predicted"/>
<sequence>MKTISIIPVIRVLSWIVFLGLCIKAGAVLFTFTISLYNPPYAADLYQGLDLSILYSASRLDYIFLMAFAIILSSMQAFIFYFVVSIFEKLNLVRPFSEEIFLLISKISYFSLATGGIGLLAHQFADQLVKNGLVIGKAIDFWEGRDAFLFMGGVVLVIAQIFRRGIDLQVEHDLTV</sequence>
<comment type="caution">
    <text evidence="2">The sequence shown here is derived from an EMBL/GenBank/DDBJ whole genome shotgun (WGS) entry which is preliminary data.</text>
</comment>
<evidence type="ECO:0000256" key="1">
    <source>
        <dbReference type="SAM" id="Phobius"/>
    </source>
</evidence>
<keyword evidence="1" id="KW-0812">Transmembrane</keyword>
<gene>
    <name evidence="2" type="ORF">GCM10017764_19720</name>
</gene>
<organism evidence="2 3">
    <name type="scientific">Sphingobacterium griseoflavum</name>
    <dbReference type="NCBI Taxonomy" id="1474952"/>
    <lineage>
        <taxon>Bacteria</taxon>
        <taxon>Pseudomonadati</taxon>
        <taxon>Bacteroidota</taxon>
        <taxon>Sphingobacteriia</taxon>
        <taxon>Sphingobacteriales</taxon>
        <taxon>Sphingobacteriaceae</taxon>
        <taxon>Sphingobacterium</taxon>
    </lineage>
</organism>